<evidence type="ECO:0000259" key="13">
    <source>
        <dbReference type="PROSITE" id="PS50059"/>
    </source>
</evidence>
<dbReference type="InterPro" id="IPR008881">
    <property type="entry name" value="Trigger_fac_ribosome-bd_bac"/>
</dbReference>
<keyword evidence="10 12" id="KW-0131">Cell cycle</keyword>
<dbReference type="InterPro" id="IPR046357">
    <property type="entry name" value="PPIase_dom_sf"/>
</dbReference>
<dbReference type="Pfam" id="PF05698">
    <property type="entry name" value="Trigger_C"/>
    <property type="match status" value="1"/>
</dbReference>
<comment type="subcellular location">
    <subcellularLocation>
        <location evidence="10">Cytoplasm</location>
    </subcellularLocation>
    <text evidence="10">About half TF is bound to the ribosome near the polypeptide exit tunnel while the other half is free in the cytoplasm.</text>
</comment>
<evidence type="ECO:0000256" key="1">
    <source>
        <dbReference type="ARBA" id="ARBA00000971"/>
    </source>
</evidence>
<comment type="function">
    <text evidence="10">Involved in protein export. Acts as a chaperone by maintaining the newly synthesized protein in an open conformation. Functions as a peptidyl-prolyl cis-trans isomerase.</text>
</comment>
<dbReference type="PANTHER" id="PTHR30560">
    <property type="entry name" value="TRIGGER FACTOR CHAPERONE AND PEPTIDYL-PROLYL CIS/TRANS ISOMERASE"/>
    <property type="match status" value="1"/>
</dbReference>
<comment type="similarity">
    <text evidence="2 10 12">Belongs to the FKBP-type PPIase family. Tig subfamily.</text>
</comment>
<gene>
    <name evidence="10 14" type="primary">tig</name>
    <name evidence="14" type="ORF">NHP164001_03530</name>
</gene>
<dbReference type="SUPFAM" id="SSF109998">
    <property type="entry name" value="Triger factor/SurA peptide-binding domain-like"/>
    <property type="match status" value="1"/>
</dbReference>
<evidence type="ECO:0000256" key="9">
    <source>
        <dbReference type="ARBA" id="ARBA00029986"/>
    </source>
</evidence>
<feature type="domain" description="PPIase FKBP-type" evidence="13">
    <location>
        <begin position="162"/>
        <end position="222"/>
    </location>
</feature>
<dbReference type="SUPFAM" id="SSF54534">
    <property type="entry name" value="FKBP-like"/>
    <property type="match status" value="1"/>
</dbReference>
<evidence type="ECO:0000256" key="4">
    <source>
        <dbReference type="ARBA" id="ARBA00016902"/>
    </source>
</evidence>
<evidence type="ECO:0000256" key="5">
    <source>
        <dbReference type="ARBA" id="ARBA00022490"/>
    </source>
</evidence>
<keyword evidence="6 10" id="KW-0697">Rotamase</keyword>
<dbReference type="Gene3D" id="1.10.3120.10">
    <property type="entry name" value="Trigger factor, C-terminal domain"/>
    <property type="match status" value="1"/>
</dbReference>
<accession>A0ABQ0D1X2</accession>
<keyword evidence="5 10" id="KW-0963">Cytoplasm</keyword>
<evidence type="ECO:0000256" key="3">
    <source>
        <dbReference type="ARBA" id="ARBA00013194"/>
    </source>
</evidence>
<dbReference type="InterPro" id="IPR036611">
    <property type="entry name" value="Trigger_fac_ribosome-bd_sf"/>
</dbReference>
<evidence type="ECO:0000313" key="15">
    <source>
        <dbReference type="Proteomes" id="UP001562457"/>
    </source>
</evidence>
<keyword evidence="15" id="KW-1185">Reference proteome</keyword>
<dbReference type="EC" id="5.2.1.8" evidence="3 10"/>
<evidence type="ECO:0000256" key="11">
    <source>
        <dbReference type="PROSITE-ProRule" id="PRU00277"/>
    </source>
</evidence>
<sequence>MNTERINEANAKASGRIATETINKHIDLLANKYAKTMKLDGFRKGKVPVSIVKTRYKDSLLEESRQQSINEFFSNAIKALNITEKDVIGQPLITKFEEHEDGIEVELKIGITPDFSVDNAINCMPKFELEKITDEQVEERLKQLAKNRAPIMPSEAKELKSGHIAHIDFEGFLDGKAFDGGKAEKFDLTIGSNQFIPGFEDALIGMGIGEEKMIDVTFPENYQAPNLAGKAVQFKVKLHAIKQKDEVAVDDAFAKAILGDKEENTLTTLKDQIRKDLEMESKMKLYNEKLKEEALENIAKAFTFDLPENILEQEMNVLLNNEISAMKQEEVEALKDNQDKVKELREAQRPKAETSVRVTFVVDKLAKQEKINVDDNEVFQILYYESMMSGQNPQEVIEHYRKNNLLSAVKMAIIEDRVITHLLDKHNGINK</sequence>
<dbReference type="EMBL" id="BAAFHN010000004">
    <property type="protein sequence ID" value="GAB0172340.1"/>
    <property type="molecule type" value="Genomic_DNA"/>
</dbReference>
<organism evidence="14 15">
    <name type="scientific">Helicobacter trogontum</name>
    <dbReference type="NCBI Taxonomy" id="50960"/>
    <lineage>
        <taxon>Bacteria</taxon>
        <taxon>Pseudomonadati</taxon>
        <taxon>Campylobacterota</taxon>
        <taxon>Epsilonproteobacteria</taxon>
        <taxon>Campylobacterales</taxon>
        <taxon>Helicobacteraceae</taxon>
        <taxon>Helicobacter</taxon>
    </lineage>
</organism>
<dbReference type="InterPro" id="IPR027304">
    <property type="entry name" value="Trigger_fact/SurA_dom_sf"/>
</dbReference>
<reference evidence="14 15" key="1">
    <citation type="submission" date="2024-06" db="EMBL/GenBank/DDBJ databases">
        <title>Draft genome sequence of Helicobacter trogontum NHP16-4001.</title>
        <authorList>
            <person name="Rimbara E."/>
            <person name="Suzuki M."/>
        </authorList>
    </citation>
    <scope>NUCLEOTIDE SEQUENCE [LARGE SCALE GENOMIC DNA]</scope>
    <source>
        <strain evidence="14 15">NHP16-4001</strain>
    </source>
</reference>
<evidence type="ECO:0000256" key="12">
    <source>
        <dbReference type="RuleBase" id="RU003914"/>
    </source>
</evidence>
<dbReference type="PANTHER" id="PTHR30560:SF3">
    <property type="entry name" value="TRIGGER FACTOR-LIKE PROTEIN TIG, CHLOROPLASTIC"/>
    <property type="match status" value="1"/>
</dbReference>
<dbReference type="Pfam" id="PF00254">
    <property type="entry name" value="FKBP_C"/>
    <property type="match status" value="1"/>
</dbReference>
<comment type="domain">
    <text evidence="10">Consists of 3 domains; the N-terminus binds the ribosome, the middle domain has PPIase activity, while the C-terminus has intrinsic chaperone activity on its own.</text>
</comment>
<evidence type="ECO:0000256" key="8">
    <source>
        <dbReference type="ARBA" id="ARBA00023235"/>
    </source>
</evidence>
<dbReference type="SUPFAM" id="SSF102735">
    <property type="entry name" value="Trigger factor ribosome-binding domain"/>
    <property type="match status" value="1"/>
</dbReference>
<dbReference type="Gene3D" id="3.30.70.1050">
    <property type="entry name" value="Trigger factor ribosome-binding domain"/>
    <property type="match status" value="1"/>
</dbReference>
<dbReference type="RefSeq" id="WP_369607152.1">
    <property type="nucleotide sequence ID" value="NZ_BAAFHN010000004.1"/>
</dbReference>
<dbReference type="Proteomes" id="UP001562457">
    <property type="component" value="Unassembled WGS sequence"/>
</dbReference>
<dbReference type="InterPro" id="IPR005215">
    <property type="entry name" value="Trig_fac"/>
</dbReference>
<comment type="caution">
    <text evidence="14">The sequence shown here is derived from an EMBL/GenBank/DDBJ whole genome shotgun (WGS) entry which is preliminary data.</text>
</comment>
<dbReference type="Gene3D" id="3.10.50.40">
    <property type="match status" value="1"/>
</dbReference>
<evidence type="ECO:0000256" key="2">
    <source>
        <dbReference type="ARBA" id="ARBA00005464"/>
    </source>
</evidence>
<evidence type="ECO:0000313" key="14">
    <source>
        <dbReference type="EMBL" id="GAB0172340.1"/>
    </source>
</evidence>
<dbReference type="PIRSF" id="PIRSF003095">
    <property type="entry name" value="Trigger_factor"/>
    <property type="match status" value="1"/>
</dbReference>
<dbReference type="InterPro" id="IPR037041">
    <property type="entry name" value="Trigger_fac_C_sf"/>
</dbReference>
<dbReference type="PROSITE" id="PS50059">
    <property type="entry name" value="FKBP_PPIASE"/>
    <property type="match status" value="1"/>
</dbReference>
<dbReference type="InterPro" id="IPR008880">
    <property type="entry name" value="Trigger_fac_C"/>
</dbReference>
<evidence type="ECO:0000256" key="6">
    <source>
        <dbReference type="ARBA" id="ARBA00023110"/>
    </source>
</evidence>
<evidence type="ECO:0000256" key="10">
    <source>
        <dbReference type="HAMAP-Rule" id="MF_00303"/>
    </source>
</evidence>
<keyword evidence="10 12" id="KW-0132">Cell division</keyword>
<dbReference type="InterPro" id="IPR001179">
    <property type="entry name" value="PPIase_FKBP_dom"/>
</dbReference>
<dbReference type="HAMAP" id="MF_00303">
    <property type="entry name" value="Trigger_factor_Tig"/>
    <property type="match status" value="1"/>
</dbReference>
<dbReference type="Pfam" id="PF05697">
    <property type="entry name" value="Trigger_N"/>
    <property type="match status" value="1"/>
</dbReference>
<protein>
    <recommendedName>
        <fullName evidence="4 10">Trigger factor</fullName>
        <shortName evidence="10">TF</shortName>
        <ecNumber evidence="3 10">5.2.1.8</ecNumber>
    </recommendedName>
    <alternativeName>
        <fullName evidence="9 10">PPIase</fullName>
    </alternativeName>
</protein>
<proteinExistence type="inferred from homology"/>
<comment type="catalytic activity">
    <reaction evidence="1 10 11">
        <text>[protein]-peptidylproline (omega=180) = [protein]-peptidylproline (omega=0)</text>
        <dbReference type="Rhea" id="RHEA:16237"/>
        <dbReference type="Rhea" id="RHEA-COMP:10747"/>
        <dbReference type="Rhea" id="RHEA-COMP:10748"/>
        <dbReference type="ChEBI" id="CHEBI:83833"/>
        <dbReference type="ChEBI" id="CHEBI:83834"/>
        <dbReference type="EC" id="5.2.1.8"/>
    </reaction>
</comment>
<keyword evidence="8 10" id="KW-0413">Isomerase</keyword>
<keyword evidence="7 10" id="KW-0143">Chaperone</keyword>
<evidence type="ECO:0000256" key="7">
    <source>
        <dbReference type="ARBA" id="ARBA00023186"/>
    </source>
</evidence>
<dbReference type="NCBIfam" id="TIGR00115">
    <property type="entry name" value="tig"/>
    <property type="match status" value="1"/>
</dbReference>
<name>A0ABQ0D1X2_9HELI</name>